<dbReference type="Gene3D" id="3.10.400.10">
    <property type="entry name" value="Sulfate adenylyltransferase"/>
    <property type="match status" value="1"/>
</dbReference>
<dbReference type="Pfam" id="PF04266">
    <property type="entry name" value="ASCH"/>
    <property type="match status" value="1"/>
</dbReference>
<organism evidence="2 3">
    <name type="scientific">Thorsellia kenyensis</name>
    <dbReference type="NCBI Taxonomy" id="1549888"/>
    <lineage>
        <taxon>Bacteria</taxon>
        <taxon>Pseudomonadati</taxon>
        <taxon>Pseudomonadota</taxon>
        <taxon>Gammaproteobacteria</taxon>
        <taxon>Enterobacterales</taxon>
        <taxon>Thorselliaceae</taxon>
        <taxon>Thorsellia</taxon>
    </lineage>
</organism>
<feature type="domain" description="ASCH" evidence="1">
    <location>
        <begin position="14"/>
        <end position="127"/>
    </location>
</feature>
<dbReference type="InterPro" id="IPR009326">
    <property type="entry name" value="DUF984"/>
</dbReference>
<evidence type="ECO:0000313" key="2">
    <source>
        <dbReference type="EMBL" id="MFC0179659.1"/>
    </source>
</evidence>
<dbReference type="PANTHER" id="PTHR39203:SF1">
    <property type="entry name" value="CYTOPLASMIC PROTEIN"/>
    <property type="match status" value="1"/>
</dbReference>
<comment type="caution">
    <text evidence="2">The sequence shown here is derived from an EMBL/GenBank/DDBJ whole genome shotgun (WGS) entry which is preliminary data.</text>
</comment>
<protein>
    <submittedName>
        <fullName evidence="2">ASCH domain-containing protein</fullName>
    </submittedName>
</protein>
<dbReference type="EMBL" id="JBHLXE010000070">
    <property type="protein sequence ID" value="MFC0179659.1"/>
    <property type="molecule type" value="Genomic_DNA"/>
</dbReference>
<dbReference type="PANTHER" id="PTHR39203">
    <property type="entry name" value="CYTOPLASMIC PROTEIN-RELATED"/>
    <property type="match status" value="1"/>
</dbReference>
<gene>
    <name evidence="2" type="ORF">ACFFIT_06105</name>
</gene>
<evidence type="ECO:0000313" key="3">
    <source>
        <dbReference type="Proteomes" id="UP001589758"/>
    </source>
</evidence>
<dbReference type="InterPro" id="IPR015947">
    <property type="entry name" value="PUA-like_sf"/>
</dbReference>
<dbReference type="RefSeq" id="WP_385876762.1">
    <property type="nucleotide sequence ID" value="NZ_JBHLXE010000070.1"/>
</dbReference>
<dbReference type="SMART" id="SM01022">
    <property type="entry name" value="ASCH"/>
    <property type="match status" value="1"/>
</dbReference>
<keyword evidence="3" id="KW-1185">Reference proteome</keyword>
<proteinExistence type="predicted"/>
<evidence type="ECO:0000259" key="1">
    <source>
        <dbReference type="SMART" id="SM01022"/>
    </source>
</evidence>
<sequence>MKQIPAIYDNVERWTFGYTEEETKHLLELITLGVKTATCTLYEADNLPEAGDAFIIIGADSEPACSVEVTHVKVTTFLKVDEEHARAEGEGDLSLAYWQNQTRAFFEEFNMFSYDMPLVCIQFKLLEVFDN</sequence>
<accession>A0ABV6C9K6</accession>
<reference evidence="2 3" key="1">
    <citation type="submission" date="2024-09" db="EMBL/GenBank/DDBJ databases">
        <authorList>
            <person name="Sun Q."/>
            <person name="Mori K."/>
        </authorList>
    </citation>
    <scope>NUCLEOTIDE SEQUENCE [LARGE SCALE GENOMIC DNA]</scope>
    <source>
        <strain evidence="2 3">CCM 8545</strain>
    </source>
</reference>
<name>A0ABV6C9K6_9GAMM</name>
<dbReference type="InterPro" id="IPR007374">
    <property type="entry name" value="ASCH_domain"/>
</dbReference>
<dbReference type="Proteomes" id="UP001589758">
    <property type="component" value="Unassembled WGS sequence"/>
</dbReference>
<dbReference type="PIRSF" id="PIRSF021320">
    <property type="entry name" value="DUF984"/>
    <property type="match status" value="1"/>
</dbReference>
<dbReference type="SUPFAM" id="SSF88697">
    <property type="entry name" value="PUA domain-like"/>
    <property type="match status" value="1"/>
</dbReference>